<dbReference type="Proteomes" id="UP000789525">
    <property type="component" value="Unassembled WGS sequence"/>
</dbReference>
<comment type="caution">
    <text evidence="1">The sequence shown here is derived from an EMBL/GenBank/DDBJ whole genome shotgun (WGS) entry which is preliminary data.</text>
</comment>
<sequence length="52" mass="5674">MRVIPPKVAAAPTIAYIPEGNHMPAGTFRPKVTTAMKNFSTDAIKSRKADFK</sequence>
<gene>
    <name evidence="1" type="ORF">ACOLOM_LOCUS3139</name>
</gene>
<dbReference type="EMBL" id="CAJVPT010004533">
    <property type="protein sequence ID" value="CAG8509134.1"/>
    <property type="molecule type" value="Genomic_DNA"/>
</dbReference>
<keyword evidence="2" id="KW-1185">Reference proteome</keyword>
<proteinExistence type="predicted"/>
<organism evidence="1 2">
    <name type="scientific">Acaulospora colombiana</name>
    <dbReference type="NCBI Taxonomy" id="27376"/>
    <lineage>
        <taxon>Eukaryota</taxon>
        <taxon>Fungi</taxon>
        <taxon>Fungi incertae sedis</taxon>
        <taxon>Mucoromycota</taxon>
        <taxon>Glomeromycotina</taxon>
        <taxon>Glomeromycetes</taxon>
        <taxon>Diversisporales</taxon>
        <taxon>Acaulosporaceae</taxon>
        <taxon>Acaulospora</taxon>
    </lineage>
</organism>
<evidence type="ECO:0000313" key="1">
    <source>
        <dbReference type="EMBL" id="CAG8509134.1"/>
    </source>
</evidence>
<protein>
    <submittedName>
        <fullName evidence="1">38_t:CDS:1</fullName>
    </submittedName>
</protein>
<name>A0ACA9L5X3_9GLOM</name>
<accession>A0ACA9L5X3</accession>
<reference evidence="1" key="1">
    <citation type="submission" date="2021-06" db="EMBL/GenBank/DDBJ databases">
        <authorList>
            <person name="Kallberg Y."/>
            <person name="Tangrot J."/>
            <person name="Rosling A."/>
        </authorList>
    </citation>
    <scope>NUCLEOTIDE SEQUENCE</scope>
    <source>
        <strain evidence="1">CL356</strain>
    </source>
</reference>
<evidence type="ECO:0000313" key="2">
    <source>
        <dbReference type="Proteomes" id="UP000789525"/>
    </source>
</evidence>